<dbReference type="EMBL" id="CM018040">
    <property type="protein sequence ID" value="KAA8535732.1"/>
    <property type="molecule type" value="Genomic_DNA"/>
</dbReference>
<dbReference type="OrthoDB" id="751756at2759"/>
<name>A0A5J5B1G9_9ASTE</name>
<evidence type="ECO:0000313" key="2">
    <source>
        <dbReference type="Proteomes" id="UP000325577"/>
    </source>
</evidence>
<sequence>MLMSTVNYSCSSKLSSKTRRFNKLMHKAFHVMSFSAYDDGTTKIANTLLDHTVDEVRRHKAKKLVGVCYPNAVNGDSDMPYLVDEKRMLDPPQMKPREVTCGKLEGCLENHKERASKEAITSQTPQPYTTISSQATQSMCIGASHLPVPSQQIPSAFFPACNSFGSPVGANFHNQFIHFLGSQTTNVNLNGPLKNQGK</sequence>
<reference evidence="1 2" key="1">
    <citation type="submission" date="2019-09" db="EMBL/GenBank/DDBJ databases">
        <title>A chromosome-level genome assembly of the Chinese tupelo Nyssa sinensis.</title>
        <authorList>
            <person name="Yang X."/>
            <person name="Kang M."/>
            <person name="Yang Y."/>
            <person name="Xiong H."/>
            <person name="Wang M."/>
            <person name="Zhang Z."/>
            <person name="Wang Z."/>
            <person name="Wu H."/>
            <person name="Ma T."/>
            <person name="Liu J."/>
            <person name="Xi Z."/>
        </authorList>
    </citation>
    <scope>NUCLEOTIDE SEQUENCE [LARGE SCALE GENOMIC DNA]</scope>
    <source>
        <strain evidence="1">J267</strain>
        <tissue evidence="1">Leaf</tissue>
    </source>
</reference>
<protein>
    <submittedName>
        <fullName evidence="1">Uncharacterized protein</fullName>
    </submittedName>
</protein>
<dbReference type="AlphaFoldDB" id="A0A5J5B1G9"/>
<accession>A0A5J5B1G9</accession>
<evidence type="ECO:0000313" key="1">
    <source>
        <dbReference type="EMBL" id="KAA8535732.1"/>
    </source>
</evidence>
<keyword evidence="2" id="KW-1185">Reference proteome</keyword>
<gene>
    <name evidence="1" type="ORF">F0562_030766</name>
</gene>
<organism evidence="1 2">
    <name type="scientific">Nyssa sinensis</name>
    <dbReference type="NCBI Taxonomy" id="561372"/>
    <lineage>
        <taxon>Eukaryota</taxon>
        <taxon>Viridiplantae</taxon>
        <taxon>Streptophyta</taxon>
        <taxon>Embryophyta</taxon>
        <taxon>Tracheophyta</taxon>
        <taxon>Spermatophyta</taxon>
        <taxon>Magnoliopsida</taxon>
        <taxon>eudicotyledons</taxon>
        <taxon>Gunneridae</taxon>
        <taxon>Pentapetalae</taxon>
        <taxon>asterids</taxon>
        <taxon>Cornales</taxon>
        <taxon>Nyssaceae</taxon>
        <taxon>Nyssa</taxon>
    </lineage>
</organism>
<dbReference type="Proteomes" id="UP000325577">
    <property type="component" value="Linkage Group LG17"/>
</dbReference>
<proteinExistence type="predicted"/>